<reference evidence="2 3" key="1">
    <citation type="journal article" date="2015" name="Environ. Microbiol.">
        <title>Metagenome sequence of Elaphomyces granulatus from sporocarp tissue reveals Ascomycota ectomycorrhizal fingerprints of genome expansion and a Proteobacteria-rich microbiome.</title>
        <authorList>
            <person name="Quandt C.A."/>
            <person name="Kohler A."/>
            <person name="Hesse C.N."/>
            <person name="Sharpton T.J."/>
            <person name="Martin F."/>
            <person name="Spatafora J.W."/>
        </authorList>
    </citation>
    <scope>NUCLEOTIDE SEQUENCE [LARGE SCALE GENOMIC DNA]</scope>
    <source>
        <strain evidence="2 3">OSC145934</strain>
    </source>
</reference>
<name>A0A232LZ16_9EURO</name>
<protein>
    <recommendedName>
        <fullName evidence="4">Pectinesterase</fullName>
    </recommendedName>
</protein>
<organism evidence="2 3">
    <name type="scientific">Elaphomyces granulatus</name>
    <dbReference type="NCBI Taxonomy" id="519963"/>
    <lineage>
        <taxon>Eukaryota</taxon>
        <taxon>Fungi</taxon>
        <taxon>Dikarya</taxon>
        <taxon>Ascomycota</taxon>
        <taxon>Pezizomycotina</taxon>
        <taxon>Eurotiomycetes</taxon>
        <taxon>Eurotiomycetidae</taxon>
        <taxon>Eurotiales</taxon>
        <taxon>Elaphomycetaceae</taxon>
        <taxon>Elaphomyces</taxon>
    </lineage>
</organism>
<gene>
    <name evidence="2" type="ORF">Egran_02824</name>
</gene>
<feature type="chain" id="PRO_5013212049" description="Pectinesterase" evidence="1">
    <location>
        <begin position="23"/>
        <end position="176"/>
    </location>
</feature>
<keyword evidence="1" id="KW-0732">Signal</keyword>
<feature type="signal peptide" evidence="1">
    <location>
        <begin position="1"/>
        <end position="22"/>
    </location>
</feature>
<proteinExistence type="predicted"/>
<comment type="caution">
    <text evidence="2">The sequence shown here is derived from an EMBL/GenBank/DDBJ whole genome shotgun (WGS) entry which is preliminary data.</text>
</comment>
<evidence type="ECO:0008006" key="4">
    <source>
        <dbReference type="Google" id="ProtNLM"/>
    </source>
</evidence>
<dbReference type="AlphaFoldDB" id="A0A232LZ16"/>
<dbReference type="Proteomes" id="UP000243515">
    <property type="component" value="Unassembled WGS sequence"/>
</dbReference>
<sequence>MKAMYTLLVILTAGVFTDPGTAIKIDQESCNAYMDFLKPAVESAFSMSTIAAKQLGNPTQMDSRPFTGISKAGQSAGSDIIIYCDRTRFQQNKEGYWVDIINNQAVKGTVIDECFDQGSTTGGRTRDIAYNWAAIRQLSNGYGNADSYAYMGLGTLLIMRDDISIEANGAITQSNA</sequence>
<dbReference type="EMBL" id="NPHW01003551">
    <property type="protein sequence ID" value="OXV09413.1"/>
    <property type="molecule type" value="Genomic_DNA"/>
</dbReference>
<accession>A0A232LZ16</accession>
<evidence type="ECO:0000313" key="3">
    <source>
        <dbReference type="Proteomes" id="UP000243515"/>
    </source>
</evidence>
<evidence type="ECO:0000313" key="2">
    <source>
        <dbReference type="EMBL" id="OXV09413.1"/>
    </source>
</evidence>
<evidence type="ECO:0000256" key="1">
    <source>
        <dbReference type="SAM" id="SignalP"/>
    </source>
</evidence>
<keyword evidence="3" id="KW-1185">Reference proteome</keyword>